<name>A0A0A9BF72_ARUDO</name>
<protein>
    <submittedName>
        <fullName evidence="1">Uncharacterized protein</fullName>
    </submittedName>
</protein>
<organism evidence="1">
    <name type="scientific">Arundo donax</name>
    <name type="common">Giant reed</name>
    <name type="synonym">Donax arundinaceus</name>
    <dbReference type="NCBI Taxonomy" id="35708"/>
    <lineage>
        <taxon>Eukaryota</taxon>
        <taxon>Viridiplantae</taxon>
        <taxon>Streptophyta</taxon>
        <taxon>Embryophyta</taxon>
        <taxon>Tracheophyta</taxon>
        <taxon>Spermatophyta</taxon>
        <taxon>Magnoliopsida</taxon>
        <taxon>Liliopsida</taxon>
        <taxon>Poales</taxon>
        <taxon>Poaceae</taxon>
        <taxon>PACMAD clade</taxon>
        <taxon>Arundinoideae</taxon>
        <taxon>Arundineae</taxon>
        <taxon>Arundo</taxon>
    </lineage>
</organism>
<reference evidence="1" key="1">
    <citation type="submission" date="2014-09" db="EMBL/GenBank/DDBJ databases">
        <authorList>
            <person name="Magalhaes I.L.F."/>
            <person name="Oliveira U."/>
            <person name="Santos F.R."/>
            <person name="Vidigal T.H.D.A."/>
            <person name="Brescovit A.D."/>
            <person name="Santos A.J."/>
        </authorList>
    </citation>
    <scope>NUCLEOTIDE SEQUENCE</scope>
    <source>
        <tissue evidence="1">Shoot tissue taken approximately 20 cm above the soil surface</tissue>
    </source>
</reference>
<accession>A0A0A9BF72</accession>
<reference evidence="1" key="2">
    <citation type="journal article" date="2015" name="Data Brief">
        <title>Shoot transcriptome of the giant reed, Arundo donax.</title>
        <authorList>
            <person name="Barrero R.A."/>
            <person name="Guerrero F.D."/>
            <person name="Moolhuijzen P."/>
            <person name="Goolsby J.A."/>
            <person name="Tidwell J."/>
            <person name="Bellgard S.E."/>
            <person name="Bellgard M.I."/>
        </authorList>
    </citation>
    <scope>NUCLEOTIDE SEQUENCE</scope>
    <source>
        <tissue evidence="1">Shoot tissue taken approximately 20 cm above the soil surface</tissue>
    </source>
</reference>
<dbReference type="EMBL" id="GBRH01239948">
    <property type="protein sequence ID" value="JAD57947.1"/>
    <property type="molecule type" value="Transcribed_RNA"/>
</dbReference>
<proteinExistence type="predicted"/>
<evidence type="ECO:0000313" key="1">
    <source>
        <dbReference type="EMBL" id="JAD57947.1"/>
    </source>
</evidence>
<dbReference type="AlphaFoldDB" id="A0A0A9BF72"/>
<sequence>MTIFVSLLSHATLTMRAIKHSLFLTRLRRYKQPSIIACI</sequence>